<accession>K7Z3I3</accession>
<evidence type="ECO:0000313" key="2">
    <source>
        <dbReference type="Proteomes" id="UP000010077"/>
    </source>
</evidence>
<dbReference type="KEGG" id="thal:A1OE_343"/>
<keyword evidence="2" id="KW-1185">Reference proteome</keyword>
<dbReference type="Proteomes" id="UP000010077">
    <property type="component" value="Chromosome"/>
</dbReference>
<dbReference type="AlphaFoldDB" id="K7Z3I3"/>
<dbReference type="HOGENOM" id="CLU_3267239_0_0_5"/>
<gene>
    <name evidence="1" type="ORF">A1OE_343</name>
</gene>
<organism evidence="1 2">
    <name type="scientific">Candidatus Endolissoclinum faulkneri L2</name>
    <dbReference type="NCBI Taxonomy" id="1193729"/>
    <lineage>
        <taxon>Bacteria</taxon>
        <taxon>Pseudomonadati</taxon>
        <taxon>Pseudomonadota</taxon>
        <taxon>Alphaproteobacteria</taxon>
        <taxon>Rhodospirillales</taxon>
        <taxon>Rhodospirillaceae</taxon>
        <taxon>Candidatus Endolissoclinum</taxon>
    </lineage>
</organism>
<sequence length="41" mass="4786">MLTISCLTIPNLQIRKYFIVFNNVSKNKKNYSIISLINLNI</sequence>
<reference evidence="1 2" key="1">
    <citation type="journal article" date="2012" name="Proc. Natl. Acad. Sci. U.S.A.">
        <title>Genome streamlining and chemical defense in a coral reef symbiosis.</title>
        <authorList>
            <person name="Kwan J.C."/>
            <person name="Donia M.S."/>
            <person name="Han A.W."/>
            <person name="Hirose E."/>
            <person name="Haygood M.G."/>
            <person name="Schmidt E.W."/>
        </authorList>
    </citation>
    <scope>NUCLEOTIDE SEQUENCE [LARGE SCALE GENOMIC DNA]</scope>
    <source>
        <strain evidence="1 2">L2</strain>
    </source>
</reference>
<protein>
    <submittedName>
        <fullName evidence="1">Uncharacterized protein</fullName>
    </submittedName>
</protein>
<evidence type="ECO:0000313" key="1">
    <source>
        <dbReference type="EMBL" id="AFX98538.1"/>
    </source>
</evidence>
<proteinExistence type="predicted"/>
<name>K7Z3I3_9PROT</name>
<dbReference type="EMBL" id="CP003539">
    <property type="protein sequence ID" value="AFX98538.1"/>
    <property type="molecule type" value="Genomic_DNA"/>
</dbReference>